<organism evidence="2 3">
    <name type="scientific">Gemmata massiliana</name>
    <dbReference type="NCBI Taxonomy" id="1210884"/>
    <lineage>
        <taxon>Bacteria</taxon>
        <taxon>Pseudomonadati</taxon>
        <taxon>Planctomycetota</taxon>
        <taxon>Planctomycetia</taxon>
        <taxon>Gemmatales</taxon>
        <taxon>Gemmataceae</taxon>
        <taxon>Gemmata</taxon>
    </lineage>
</organism>
<dbReference type="RefSeq" id="WP_162667354.1">
    <property type="nucleotide sequence ID" value="NZ_LR593886.1"/>
</dbReference>
<feature type="domain" description="Erythromycin biosynthesis protein CIII-like C-terminal" evidence="1">
    <location>
        <begin position="286"/>
        <end position="374"/>
    </location>
</feature>
<dbReference type="Gene3D" id="3.40.50.2000">
    <property type="entry name" value="Glycogen Phosphorylase B"/>
    <property type="match status" value="2"/>
</dbReference>
<accession>A0A6P2CWH4</accession>
<evidence type="ECO:0000313" key="3">
    <source>
        <dbReference type="Proteomes" id="UP000464178"/>
    </source>
</evidence>
<evidence type="ECO:0000313" key="2">
    <source>
        <dbReference type="EMBL" id="VTR92505.1"/>
    </source>
</evidence>
<keyword evidence="2" id="KW-0808">Transferase</keyword>
<keyword evidence="3" id="KW-1185">Reference proteome</keyword>
<dbReference type="GO" id="GO:0016757">
    <property type="term" value="F:glycosyltransferase activity"/>
    <property type="evidence" value="ECO:0007669"/>
    <property type="project" value="UniProtKB-ARBA"/>
</dbReference>
<protein>
    <recommendedName>
        <fullName evidence="1">Erythromycin biosynthesis protein CIII-like C-terminal domain-containing protein</fullName>
    </recommendedName>
</protein>
<dbReference type="AlphaFoldDB" id="A0A6P2CWH4"/>
<gene>
    <name evidence="2" type="ORF">SOIL9_52090</name>
</gene>
<dbReference type="Proteomes" id="UP000464178">
    <property type="component" value="Chromosome"/>
</dbReference>
<sequence>MSGTARGRTVLFSWELGGGFGHANSLLRVARALAVDGHRPVFAVREAVVSWPIMRDIPFPVLPIPVWSEPSPPGFLAASFADILGTHGYASERTLLPLLRQWDGILDVVRPDLAVLDYAPTLALAAAGRVPVLDIGSGFCQPPAHLPSFPRYLPNQPDPAPTYVEADLLAVIRASQAARGRPAPDTVPGITAGAESFVTTVSELDPFCEVRGRPTAGPLVLPTSSGEPAPRRFFAYLSAPVASTEPALTLLATAGFEGEAYVRGSTAEQRDRLRGRGLTVHDAPPPMSEVLSRVRAVAHQGGLGITTEALMAGRPQLLFPEHLEHQLNASAVHRLGGAHYLSGTYPASDVTEGMRQLLDDPAFARRAGELAADLRRRWPDGSLGAIVGRCHELLA</sequence>
<dbReference type="InterPro" id="IPR010610">
    <property type="entry name" value="EryCIII-like_C"/>
</dbReference>
<dbReference type="EMBL" id="LR593886">
    <property type="protein sequence ID" value="VTR92505.1"/>
    <property type="molecule type" value="Genomic_DNA"/>
</dbReference>
<evidence type="ECO:0000259" key="1">
    <source>
        <dbReference type="Pfam" id="PF06722"/>
    </source>
</evidence>
<dbReference type="KEGG" id="gms:SOIL9_52090"/>
<name>A0A6P2CWH4_9BACT</name>
<reference evidence="2 3" key="1">
    <citation type="submission" date="2019-05" db="EMBL/GenBank/DDBJ databases">
        <authorList>
            <consortium name="Science for Life Laboratories"/>
        </authorList>
    </citation>
    <scope>NUCLEOTIDE SEQUENCE [LARGE SCALE GENOMIC DNA]</scope>
    <source>
        <strain evidence="2">Soil9</strain>
    </source>
</reference>
<proteinExistence type="predicted"/>
<dbReference type="SUPFAM" id="SSF53756">
    <property type="entry name" value="UDP-Glycosyltransferase/glycogen phosphorylase"/>
    <property type="match status" value="1"/>
</dbReference>
<dbReference type="Pfam" id="PF06722">
    <property type="entry name" value="EryCIII-like_C"/>
    <property type="match status" value="1"/>
</dbReference>